<proteinExistence type="predicted"/>
<reference evidence="2" key="1">
    <citation type="submission" date="2020-10" db="EMBL/GenBank/DDBJ databases">
        <authorList>
            <person name="Gilroy R."/>
        </authorList>
    </citation>
    <scope>NUCLEOTIDE SEQUENCE</scope>
    <source>
        <strain evidence="2">6276</strain>
    </source>
</reference>
<comment type="caution">
    <text evidence="2">The sequence shown here is derived from an EMBL/GenBank/DDBJ whole genome shotgun (WGS) entry which is preliminary data.</text>
</comment>
<protein>
    <recommendedName>
        <fullName evidence="1">Guanylate cyclase domain-containing protein</fullName>
    </recommendedName>
</protein>
<dbReference type="PANTHER" id="PTHR43081">
    <property type="entry name" value="ADENYLATE CYCLASE, TERMINAL-DIFFERENTIATION SPECIFIC-RELATED"/>
    <property type="match status" value="1"/>
</dbReference>
<dbReference type="PROSITE" id="PS50125">
    <property type="entry name" value="GUANYLATE_CYCLASE_2"/>
    <property type="match status" value="1"/>
</dbReference>
<evidence type="ECO:0000313" key="2">
    <source>
        <dbReference type="EMBL" id="HIS36899.1"/>
    </source>
</evidence>
<reference evidence="2" key="2">
    <citation type="journal article" date="2021" name="PeerJ">
        <title>Extensive microbial diversity within the chicken gut microbiome revealed by metagenomics and culture.</title>
        <authorList>
            <person name="Gilroy R."/>
            <person name="Ravi A."/>
            <person name="Getino M."/>
            <person name="Pursley I."/>
            <person name="Horton D.L."/>
            <person name="Alikhan N.F."/>
            <person name="Baker D."/>
            <person name="Gharbi K."/>
            <person name="Hall N."/>
            <person name="Watson M."/>
            <person name="Adriaenssens E.M."/>
            <person name="Foster-Nyarko E."/>
            <person name="Jarju S."/>
            <person name="Secka A."/>
            <person name="Antonio M."/>
            <person name="Oren A."/>
            <person name="Chaudhuri R.R."/>
            <person name="La Ragione R."/>
            <person name="Hildebrand F."/>
            <person name="Pallen M.J."/>
        </authorList>
    </citation>
    <scope>NUCLEOTIDE SEQUENCE</scope>
    <source>
        <strain evidence="2">6276</strain>
    </source>
</reference>
<dbReference type="Gene3D" id="3.30.70.1230">
    <property type="entry name" value="Nucleotide cyclase"/>
    <property type="match status" value="2"/>
</dbReference>
<dbReference type="AlphaFoldDB" id="A0A9D1F0D6"/>
<dbReference type="GO" id="GO:0009190">
    <property type="term" value="P:cyclic nucleotide biosynthetic process"/>
    <property type="evidence" value="ECO:0007669"/>
    <property type="project" value="InterPro"/>
</dbReference>
<dbReference type="SUPFAM" id="SSF55073">
    <property type="entry name" value="Nucleotide cyclase"/>
    <property type="match status" value="2"/>
</dbReference>
<dbReference type="PANTHER" id="PTHR43081:SF1">
    <property type="entry name" value="ADENYLATE CYCLASE, TERMINAL-DIFFERENTIATION SPECIFIC"/>
    <property type="match status" value="1"/>
</dbReference>
<dbReference type="CDD" id="cd07302">
    <property type="entry name" value="CHD"/>
    <property type="match status" value="1"/>
</dbReference>
<evidence type="ECO:0000259" key="1">
    <source>
        <dbReference type="PROSITE" id="PS50125"/>
    </source>
</evidence>
<dbReference type="GO" id="GO:0035556">
    <property type="term" value="P:intracellular signal transduction"/>
    <property type="evidence" value="ECO:0007669"/>
    <property type="project" value="InterPro"/>
</dbReference>
<name>A0A9D1F0D6_9BACT</name>
<dbReference type="GO" id="GO:0004016">
    <property type="term" value="F:adenylate cyclase activity"/>
    <property type="evidence" value="ECO:0007669"/>
    <property type="project" value="UniProtKB-ARBA"/>
</dbReference>
<evidence type="ECO:0000313" key="3">
    <source>
        <dbReference type="Proteomes" id="UP000823928"/>
    </source>
</evidence>
<feature type="domain" description="Guanylate cyclase" evidence="1">
    <location>
        <begin position="258"/>
        <end position="374"/>
    </location>
</feature>
<dbReference type="InterPro" id="IPR029787">
    <property type="entry name" value="Nucleotide_cyclase"/>
</dbReference>
<dbReference type="EMBL" id="DVIU01000194">
    <property type="protein sequence ID" value="HIS36899.1"/>
    <property type="molecule type" value="Genomic_DNA"/>
</dbReference>
<dbReference type="Proteomes" id="UP000823928">
    <property type="component" value="Unassembled WGS sequence"/>
</dbReference>
<accession>A0A9D1F0D6</accession>
<organism evidence="2 3">
    <name type="scientific">Candidatus Scatousia excrementigallinarum</name>
    <dbReference type="NCBI Taxonomy" id="2840935"/>
    <lineage>
        <taxon>Bacteria</taxon>
        <taxon>Candidatus Scatousia</taxon>
    </lineage>
</organism>
<sequence length="476" mass="53792">MKKVNYGIHLYININNLNSVVKKDENNHDNLCRTFHALNTFTAIIEKFANEFDNIAIEKFTTSRLHIYIPVNITADKIIEETIELVAFAQKLADFINKSSKYQSLVNFQIGCGADYGKYTEFEFTDKDTNLTEMTTIGSPANRAAKLQSLCDNGKVLISKEVYELLPQKYKTLFFGDHTATLKLARKYYDLSAYGATINNLTKQLDNKFAERASRNLDDAATLINNLNLGDMSISETYNKLDFSNLSLKNSKRIEEAAILFADIRGFTKKVDESNLSEMKQLVQVVLTMMYHEVLERDGVHVQFQGDRESAVFNKYKNETYDFAIRCILCAMHMLDRVDDINQNRTDKLNIGIGCSLGNIYAAKIGIRGQKFNLMMGQTVKEADDAEDNVAGVGIKSSETEIAITEELYKHLASLSGNIASKIKSTFSERETNGIKYYISTTRLSEIQTTTANKIVKENASKANHNNGIKPWGFWL</sequence>
<dbReference type="InterPro" id="IPR050697">
    <property type="entry name" value="Adenylyl/Guanylyl_Cyclase_3/4"/>
</dbReference>
<gene>
    <name evidence="2" type="ORF">IAC10_09785</name>
</gene>
<dbReference type="Pfam" id="PF00211">
    <property type="entry name" value="Guanylate_cyc"/>
    <property type="match status" value="1"/>
</dbReference>
<dbReference type="InterPro" id="IPR001054">
    <property type="entry name" value="A/G_cyclase"/>
</dbReference>